<keyword evidence="3" id="KW-1185">Reference proteome</keyword>
<name>A0A834HJ86_RHYFE</name>
<organism evidence="2 3">
    <name type="scientific">Rhynchophorus ferrugineus</name>
    <name type="common">Red palm weevil</name>
    <name type="synonym">Curculio ferrugineus</name>
    <dbReference type="NCBI Taxonomy" id="354439"/>
    <lineage>
        <taxon>Eukaryota</taxon>
        <taxon>Metazoa</taxon>
        <taxon>Ecdysozoa</taxon>
        <taxon>Arthropoda</taxon>
        <taxon>Hexapoda</taxon>
        <taxon>Insecta</taxon>
        <taxon>Pterygota</taxon>
        <taxon>Neoptera</taxon>
        <taxon>Endopterygota</taxon>
        <taxon>Coleoptera</taxon>
        <taxon>Polyphaga</taxon>
        <taxon>Cucujiformia</taxon>
        <taxon>Curculionidae</taxon>
        <taxon>Dryophthorinae</taxon>
        <taxon>Rhynchophorus</taxon>
    </lineage>
</organism>
<feature type="compositionally biased region" description="Pro residues" evidence="1">
    <location>
        <begin position="84"/>
        <end position="98"/>
    </location>
</feature>
<feature type="region of interest" description="Disordered" evidence="1">
    <location>
        <begin position="74"/>
        <end position="98"/>
    </location>
</feature>
<accession>A0A834HJ86</accession>
<gene>
    <name evidence="2" type="ORF">GWI33_003481</name>
</gene>
<proteinExistence type="predicted"/>
<reference evidence="2" key="1">
    <citation type="submission" date="2020-08" db="EMBL/GenBank/DDBJ databases">
        <title>Genome sequencing and assembly of the red palm weevil Rhynchophorus ferrugineus.</title>
        <authorList>
            <person name="Dias G.B."/>
            <person name="Bergman C.M."/>
            <person name="Manee M."/>
        </authorList>
    </citation>
    <scope>NUCLEOTIDE SEQUENCE</scope>
    <source>
        <strain evidence="2">AA-2017</strain>
        <tissue evidence="2">Whole larva</tissue>
    </source>
</reference>
<sequence>MIAYIKLYQTPANLYVLFYKFPAPLPEAINKKPRKPAPLASWYLSLYLHPASTILSHSAAQTFSLNSIKRYKPTGDVADQPRAHLPPPDPYPPSPTGA</sequence>
<comment type="caution">
    <text evidence="2">The sequence shown here is derived from an EMBL/GenBank/DDBJ whole genome shotgun (WGS) entry which is preliminary data.</text>
</comment>
<evidence type="ECO:0000256" key="1">
    <source>
        <dbReference type="SAM" id="MobiDB-lite"/>
    </source>
</evidence>
<dbReference type="AlphaFoldDB" id="A0A834HJ86"/>
<evidence type="ECO:0000313" key="3">
    <source>
        <dbReference type="Proteomes" id="UP000625711"/>
    </source>
</evidence>
<dbReference type="Proteomes" id="UP000625711">
    <property type="component" value="Unassembled WGS sequence"/>
</dbReference>
<dbReference type="EMBL" id="JAACXV010022953">
    <property type="protein sequence ID" value="KAF7263222.1"/>
    <property type="molecule type" value="Genomic_DNA"/>
</dbReference>
<evidence type="ECO:0000313" key="2">
    <source>
        <dbReference type="EMBL" id="KAF7263222.1"/>
    </source>
</evidence>
<protein>
    <submittedName>
        <fullName evidence="2">Uncharacterized protein</fullName>
    </submittedName>
</protein>